<evidence type="ECO:0000256" key="1">
    <source>
        <dbReference type="ARBA" id="ARBA00022884"/>
    </source>
</evidence>
<dbReference type="FunFam" id="3.30.70.330:FF:000362">
    <property type="entry name" value="GBP2p Poly(A+) RNA-binding protein"/>
    <property type="match status" value="1"/>
</dbReference>
<name>A0A9W7BUP9_9STRA</name>
<dbReference type="Proteomes" id="UP001165160">
    <property type="component" value="Unassembled WGS sequence"/>
</dbReference>
<dbReference type="InterPro" id="IPR000504">
    <property type="entry name" value="RRM_dom"/>
</dbReference>
<feature type="compositionally biased region" description="Polar residues" evidence="3">
    <location>
        <begin position="50"/>
        <end position="63"/>
    </location>
</feature>
<dbReference type="Pfam" id="PF00076">
    <property type="entry name" value="RRM_1"/>
    <property type="match status" value="4"/>
</dbReference>
<dbReference type="SMART" id="SM00360">
    <property type="entry name" value="RRM"/>
    <property type="match status" value="4"/>
</dbReference>
<feature type="compositionally biased region" description="Low complexity" evidence="3">
    <location>
        <begin position="172"/>
        <end position="192"/>
    </location>
</feature>
<feature type="domain" description="RRM" evidence="4">
    <location>
        <begin position="297"/>
        <end position="374"/>
    </location>
</feature>
<dbReference type="InterPro" id="IPR035979">
    <property type="entry name" value="RBD_domain_sf"/>
</dbReference>
<dbReference type="EMBL" id="BRXX01000206">
    <property type="protein sequence ID" value="GMH97811.1"/>
    <property type="molecule type" value="Genomic_DNA"/>
</dbReference>
<dbReference type="AlphaFoldDB" id="A0A9W7BUP9"/>
<evidence type="ECO:0000256" key="2">
    <source>
        <dbReference type="PROSITE-ProRule" id="PRU00176"/>
    </source>
</evidence>
<protein>
    <recommendedName>
        <fullName evidence="4">RRM domain-containing protein</fullName>
    </recommendedName>
</protein>
<keyword evidence="6" id="KW-1185">Reference proteome</keyword>
<dbReference type="PANTHER" id="PTHR23003">
    <property type="entry name" value="RNA RECOGNITION MOTIF RRM DOMAIN CONTAINING PROTEIN"/>
    <property type="match status" value="1"/>
</dbReference>
<dbReference type="InterPro" id="IPR012677">
    <property type="entry name" value="Nucleotide-bd_a/b_plait_sf"/>
</dbReference>
<gene>
    <name evidence="5" type="ORF">TrVE_jg9556</name>
</gene>
<feature type="domain" description="RRM" evidence="4">
    <location>
        <begin position="382"/>
        <end position="461"/>
    </location>
</feature>
<feature type="region of interest" description="Disordered" evidence="3">
    <location>
        <begin position="142"/>
        <end position="205"/>
    </location>
</feature>
<dbReference type="GO" id="GO:1990904">
    <property type="term" value="C:ribonucleoprotein complex"/>
    <property type="evidence" value="ECO:0007669"/>
    <property type="project" value="TreeGrafter"/>
</dbReference>
<feature type="compositionally biased region" description="Gly residues" evidence="3">
    <location>
        <begin position="36"/>
        <end position="45"/>
    </location>
</feature>
<feature type="compositionally biased region" description="Polar residues" evidence="3">
    <location>
        <begin position="146"/>
        <end position="171"/>
    </location>
</feature>
<evidence type="ECO:0000313" key="5">
    <source>
        <dbReference type="EMBL" id="GMH97811.1"/>
    </source>
</evidence>
<dbReference type="CDD" id="cd12339">
    <property type="entry name" value="RRM2_SRSF1_4_like"/>
    <property type="match status" value="1"/>
</dbReference>
<evidence type="ECO:0000313" key="6">
    <source>
        <dbReference type="Proteomes" id="UP001165160"/>
    </source>
</evidence>
<evidence type="ECO:0000259" key="4">
    <source>
        <dbReference type="PROSITE" id="PS50102"/>
    </source>
</evidence>
<dbReference type="SUPFAM" id="SSF54928">
    <property type="entry name" value="RNA-binding domain, RBD"/>
    <property type="match status" value="3"/>
</dbReference>
<proteinExistence type="predicted"/>
<feature type="domain" description="RRM" evidence="4">
    <location>
        <begin position="208"/>
        <end position="285"/>
    </location>
</feature>
<organism evidence="5 6">
    <name type="scientific">Triparma verrucosa</name>
    <dbReference type="NCBI Taxonomy" id="1606542"/>
    <lineage>
        <taxon>Eukaryota</taxon>
        <taxon>Sar</taxon>
        <taxon>Stramenopiles</taxon>
        <taxon>Ochrophyta</taxon>
        <taxon>Bolidophyceae</taxon>
        <taxon>Parmales</taxon>
        <taxon>Triparmaceae</taxon>
        <taxon>Triparma</taxon>
    </lineage>
</organism>
<reference evidence="6" key="1">
    <citation type="journal article" date="2023" name="Commun. Biol.">
        <title>Genome analysis of Parmales, the sister group of diatoms, reveals the evolutionary specialization of diatoms from phago-mixotrophs to photoautotrophs.</title>
        <authorList>
            <person name="Ban H."/>
            <person name="Sato S."/>
            <person name="Yoshikawa S."/>
            <person name="Yamada K."/>
            <person name="Nakamura Y."/>
            <person name="Ichinomiya M."/>
            <person name="Sato N."/>
            <person name="Blanc-Mathieu R."/>
            <person name="Endo H."/>
            <person name="Kuwata A."/>
            <person name="Ogata H."/>
        </authorList>
    </citation>
    <scope>NUCLEOTIDE SEQUENCE [LARGE SCALE GENOMIC DNA]</scope>
    <source>
        <strain evidence="6">NIES 3699</strain>
    </source>
</reference>
<dbReference type="Gene3D" id="3.30.70.330">
    <property type="match status" value="4"/>
</dbReference>
<sequence>MSLDDMMASRRTEFQDNNAQPQAGGGKVKKGKRNNNGGGRNGGGAYAQPSAPQQTNYPPAPSVSSTRVFVGNLPWQATWRELKDHFKSNGFNPTHADVLMGGDGRSKGCGIVTFGNEEEAKRCITSMGDSEVMGRQIFVREDRESSAPSAPYQQQPRQFHQNRAPYQQSRPNNTYQQNNGYQQNNSGYNQQQPRSGPFTQQRPDKQSCRVYVGNLAWDVAWQDLKDHMRTSGSVTFAEVMSESDGRSKGCGVVEYSTPDSAKNAIAELNDTELKGRMIFVREDRETRNNAGYNSNNTSVYVGNLHFSVSWQDLKDHMRASGNIDTADILTGEDGRSKGCGIVTYQNAVGARRAIMQMQNTQIHGRPIFVREDREAGKGGGSASLYVGNLAYEVTWKELKDHFRVCGDVERADVQYLNDEPTKSKGWGTVKMARARDAQNAIERLNGSMLMERAIQVRVDNKPNNGGY</sequence>
<feature type="region of interest" description="Disordered" evidence="3">
    <location>
        <begin position="1"/>
        <end position="63"/>
    </location>
</feature>
<keyword evidence="1 2" id="KW-0694">RNA-binding</keyword>
<dbReference type="PROSITE" id="PS50102">
    <property type="entry name" value="RRM"/>
    <property type="match status" value="4"/>
</dbReference>
<dbReference type="InterPro" id="IPR050374">
    <property type="entry name" value="RRT5_SRSF_SR"/>
</dbReference>
<dbReference type="GO" id="GO:0003729">
    <property type="term" value="F:mRNA binding"/>
    <property type="evidence" value="ECO:0007669"/>
    <property type="project" value="TreeGrafter"/>
</dbReference>
<evidence type="ECO:0000256" key="3">
    <source>
        <dbReference type="SAM" id="MobiDB-lite"/>
    </source>
</evidence>
<dbReference type="GO" id="GO:0005737">
    <property type="term" value="C:cytoplasm"/>
    <property type="evidence" value="ECO:0007669"/>
    <property type="project" value="TreeGrafter"/>
</dbReference>
<dbReference type="GO" id="GO:0005634">
    <property type="term" value="C:nucleus"/>
    <property type="evidence" value="ECO:0007669"/>
    <property type="project" value="TreeGrafter"/>
</dbReference>
<comment type="caution">
    <text evidence="5">The sequence shown here is derived from an EMBL/GenBank/DDBJ whole genome shotgun (WGS) entry which is preliminary data.</text>
</comment>
<feature type="domain" description="RRM" evidence="4">
    <location>
        <begin position="66"/>
        <end position="144"/>
    </location>
</feature>
<dbReference type="CDD" id="cd00590">
    <property type="entry name" value="RRM_SF"/>
    <property type="match status" value="2"/>
</dbReference>
<accession>A0A9W7BUP9</accession>